<feature type="domain" description="DNA/pantothenate metabolism flavoprotein C-terminal" evidence="6">
    <location>
        <begin position="199"/>
        <end position="407"/>
    </location>
</feature>
<feature type="binding site" evidence="3">
    <location>
        <position position="302"/>
    </location>
    <ligand>
        <name>CTP</name>
        <dbReference type="ChEBI" id="CHEBI:37563"/>
    </ligand>
</feature>
<feature type="region of interest" description="Phosphopantothenoylcysteine decarboxylase" evidence="3">
    <location>
        <begin position="1"/>
        <end position="203"/>
    </location>
</feature>
<dbReference type="GO" id="GO:0015937">
    <property type="term" value="P:coenzyme A biosynthetic process"/>
    <property type="evidence" value="ECO:0007669"/>
    <property type="project" value="UniProtKB-UniRule"/>
</dbReference>
<comment type="cofactor">
    <cofactor evidence="3">
        <name>Mg(2+)</name>
        <dbReference type="ChEBI" id="CHEBI:18420"/>
    </cofactor>
</comment>
<accession>B9YDE1</accession>
<evidence type="ECO:0000313" key="8">
    <source>
        <dbReference type="Proteomes" id="UP000005950"/>
    </source>
</evidence>
<dbReference type="Pfam" id="PF02441">
    <property type="entry name" value="Flavoprotein"/>
    <property type="match status" value="1"/>
</dbReference>
<evidence type="ECO:0000259" key="5">
    <source>
        <dbReference type="Pfam" id="PF02441"/>
    </source>
</evidence>
<feature type="binding site" evidence="3">
    <location>
        <position position="292"/>
    </location>
    <ligand>
        <name>CTP</name>
        <dbReference type="ChEBI" id="CHEBI:37563"/>
    </ligand>
</feature>
<dbReference type="InterPro" id="IPR036551">
    <property type="entry name" value="Flavin_trans-like"/>
</dbReference>
<dbReference type="GO" id="GO:0046872">
    <property type="term" value="F:metal ion binding"/>
    <property type="evidence" value="ECO:0007669"/>
    <property type="project" value="UniProtKB-KW"/>
</dbReference>
<feature type="domain" description="Flavoprotein" evidence="5">
    <location>
        <begin position="19"/>
        <end position="162"/>
    </location>
</feature>
<dbReference type="InterPro" id="IPR003382">
    <property type="entry name" value="Flavoprotein"/>
</dbReference>
<dbReference type="HOGENOM" id="CLU_033319_0_1_9"/>
<evidence type="ECO:0000256" key="1">
    <source>
        <dbReference type="ARBA" id="ARBA00022793"/>
    </source>
</evidence>
<dbReference type="NCBIfam" id="TIGR00521">
    <property type="entry name" value="coaBC_dfp"/>
    <property type="match status" value="1"/>
</dbReference>
<evidence type="ECO:0000313" key="7">
    <source>
        <dbReference type="EMBL" id="EEF65998.1"/>
    </source>
</evidence>
<dbReference type="HAMAP" id="MF_02225">
    <property type="entry name" value="CoaBC"/>
    <property type="match status" value="1"/>
</dbReference>
<dbReference type="InterPro" id="IPR007085">
    <property type="entry name" value="DNA/pantothenate-metab_flavo_C"/>
</dbReference>
<keyword evidence="3 4" id="KW-0285">Flavoprotein</keyword>
<keyword evidence="3" id="KW-0511">Multifunctional enzyme</keyword>
<comment type="function">
    <text evidence="3">Catalyzes two sequential steps in the biosynthesis of coenzyme A. In the first step cysteine is conjugated to 4'-phosphopantothenate to form 4-phosphopantothenoylcysteine. In the second step the latter compound is decarboxylated to form 4'-phosphopantotheine.</text>
</comment>
<dbReference type="GO" id="GO:0004632">
    <property type="term" value="F:phosphopantothenate--cysteine ligase activity"/>
    <property type="evidence" value="ECO:0007669"/>
    <property type="project" value="UniProtKB-UniRule"/>
</dbReference>
<proteinExistence type="inferred from homology"/>
<comment type="cofactor">
    <cofactor evidence="3">
        <name>FMN</name>
        <dbReference type="ChEBI" id="CHEBI:58210"/>
    </cofactor>
    <text evidence="3">Binds 1 FMN per subunit.</text>
</comment>
<keyword evidence="1 3" id="KW-0210">Decarboxylase</keyword>
<evidence type="ECO:0000256" key="4">
    <source>
        <dbReference type="RuleBase" id="RU364078"/>
    </source>
</evidence>
<comment type="catalytic activity">
    <reaction evidence="3 4">
        <text>(R)-4'-phosphopantothenate + L-cysteine + CTP = N-[(R)-4-phosphopantothenoyl]-L-cysteine + CMP + diphosphate + H(+)</text>
        <dbReference type="Rhea" id="RHEA:19397"/>
        <dbReference type="ChEBI" id="CHEBI:10986"/>
        <dbReference type="ChEBI" id="CHEBI:15378"/>
        <dbReference type="ChEBI" id="CHEBI:33019"/>
        <dbReference type="ChEBI" id="CHEBI:35235"/>
        <dbReference type="ChEBI" id="CHEBI:37563"/>
        <dbReference type="ChEBI" id="CHEBI:59458"/>
        <dbReference type="ChEBI" id="CHEBI:60377"/>
        <dbReference type="EC" id="6.3.2.5"/>
    </reaction>
</comment>
<keyword evidence="2 3" id="KW-0456">Lyase</keyword>
<feature type="active site" description="Proton donor" evidence="3">
    <location>
        <position position="171"/>
    </location>
</feature>
<dbReference type="Gene3D" id="3.40.50.10300">
    <property type="entry name" value="CoaB-like"/>
    <property type="match status" value="1"/>
</dbReference>
<keyword evidence="3" id="KW-0479">Metal-binding</keyword>
<dbReference type="Pfam" id="PF04127">
    <property type="entry name" value="DFP"/>
    <property type="match status" value="1"/>
</dbReference>
<comment type="caution">
    <text evidence="3">Lacks conserved residue(s) required for the propagation of feature annotation.</text>
</comment>
<comment type="similarity">
    <text evidence="3 4">In the C-terminal section; belongs to the PPC synthetase family.</text>
</comment>
<keyword evidence="3 4" id="KW-0436">Ligase</keyword>
<dbReference type="Gene3D" id="3.40.50.1950">
    <property type="entry name" value="Flavin prenyltransferase-like"/>
    <property type="match status" value="1"/>
</dbReference>
<keyword evidence="3" id="KW-0460">Magnesium</keyword>
<comment type="caution">
    <text evidence="7">The sequence shown here is derived from an EMBL/GenBank/DDBJ whole genome shotgun (WGS) entry which is preliminary data.</text>
</comment>
<protein>
    <recommendedName>
        <fullName evidence="3">Coenzyme A biosynthesis bifunctional protein CoaBC</fullName>
    </recommendedName>
    <alternativeName>
        <fullName evidence="3">DNA/pantothenate metabolism flavoprotein</fullName>
    </alternativeName>
    <alternativeName>
        <fullName evidence="3">Phosphopantothenoylcysteine synthetase/decarboxylase</fullName>
        <shortName evidence="3">PPCS-PPCDC</shortName>
    </alternativeName>
    <domain>
        <recommendedName>
            <fullName evidence="3">Phosphopantothenoylcysteine decarboxylase</fullName>
            <shortName evidence="3">PPC decarboxylase</shortName>
            <shortName evidence="3">PPC-DC</shortName>
            <ecNumber evidence="3">4.1.1.36</ecNumber>
        </recommendedName>
        <alternativeName>
            <fullName evidence="3">CoaC</fullName>
        </alternativeName>
    </domain>
    <domain>
        <recommendedName>
            <fullName evidence="3">Phosphopantothenate--cysteine ligase</fullName>
            <ecNumber evidence="3">6.3.2.5</ecNumber>
        </recommendedName>
        <alternativeName>
            <fullName evidence="3">CoaB</fullName>
        </alternativeName>
        <alternativeName>
            <fullName evidence="3">Phosphopantothenoylcysteine synthetase</fullName>
            <shortName evidence="3">PPC synthetase</shortName>
            <shortName evidence="3">PPC-S</shortName>
        </alternativeName>
    </domain>
</protein>
<dbReference type="PANTHER" id="PTHR14359:SF6">
    <property type="entry name" value="PHOSPHOPANTOTHENOYLCYSTEINE DECARBOXYLASE"/>
    <property type="match status" value="1"/>
</dbReference>
<dbReference type="EMBL" id="ACCF01000242">
    <property type="protein sequence ID" value="EEF65998.1"/>
    <property type="molecule type" value="Genomic_DNA"/>
</dbReference>
<evidence type="ECO:0000259" key="6">
    <source>
        <dbReference type="Pfam" id="PF04127"/>
    </source>
</evidence>
<dbReference type="eggNOG" id="COG0452">
    <property type="taxonomic scope" value="Bacteria"/>
</dbReference>
<dbReference type="GO" id="GO:0071513">
    <property type="term" value="C:phosphopantothenoylcysteine decarboxylase complex"/>
    <property type="evidence" value="ECO:0007669"/>
    <property type="project" value="TreeGrafter"/>
</dbReference>
<evidence type="ECO:0000256" key="2">
    <source>
        <dbReference type="ARBA" id="ARBA00023239"/>
    </source>
</evidence>
<name>B9YDE1_9FIRM</name>
<feature type="binding site" evidence="3">
    <location>
        <position position="337"/>
    </location>
    <ligand>
        <name>CTP</name>
        <dbReference type="ChEBI" id="CHEBI:37563"/>
    </ligand>
</feature>
<dbReference type="SUPFAM" id="SSF52507">
    <property type="entry name" value="Homo-oligomeric flavin-containing Cys decarboxylases, HFCD"/>
    <property type="match status" value="1"/>
</dbReference>
<dbReference type="SUPFAM" id="SSF102645">
    <property type="entry name" value="CoaB-like"/>
    <property type="match status" value="1"/>
</dbReference>
<dbReference type="AlphaFoldDB" id="B9YDE1"/>
<gene>
    <name evidence="3 7" type="primary">coaBC</name>
    <name evidence="7" type="ORF">HOLDEFILI_03858</name>
</gene>
<dbReference type="UniPathway" id="UPA00241">
    <property type="reaction ID" value="UER00353"/>
</dbReference>
<comment type="pathway">
    <text evidence="3 4">Cofactor biosynthesis; coenzyme A biosynthesis; CoA from (R)-pantothenate: step 2/5.</text>
</comment>
<reference evidence="7 8" key="2">
    <citation type="submission" date="2009-02" db="EMBL/GenBank/DDBJ databases">
        <title>Draft genome sequence of Holdemania filiformis DSM 12042.</title>
        <authorList>
            <person name="Sudarsanam P."/>
            <person name="Ley R."/>
            <person name="Guruge J."/>
            <person name="Turnbaugh P.J."/>
            <person name="Mahowald M."/>
            <person name="Liep D."/>
            <person name="Gordon J."/>
        </authorList>
    </citation>
    <scope>NUCLEOTIDE SEQUENCE [LARGE SCALE GENOMIC DNA]</scope>
    <source>
        <strain evidence="7 8">DSM 12042</strain>
    </source>
</reference>
<comment type="pathway">
    <text evidence="3 4">Cofactor biosynthesis; coenzyme A biosynthesis; CoA from (R)-pantothenate: step 3/5.</text>
</comment>
<dbReference type="EC" id="6.3.2.5" evidence="3"/>
<dbReference type="GO" id="GO:0010181">
    <property type="term" value="F:FMN binding"/>
    <property type="evidence" value="ECO:0007669"/>
    <property type="project" value="UniProtKB-UniRule"/>
</dbReference>
<dbReference type="STRING" id="545696.HOLDEFILI_03858"/>
<feature type="binding site" evidence="3">
    <location>
        <position position="355"/>
    </location>
    <ligand>
        <name>CTP</name>
        <dbReference type="ChEBI" id="CHEBI:37563"/>
    </ligand>
</feature>
<feature type="binding site" evidence="3">
    <location>
        <position position="351"/>
    </location>
    <ligand>
        <name>CTP</name>
        <dbReference type="ChEBI" id="CHEBI:37563"/>
    </ligand>
</feature>
<comment type="similarity">
    <text evidence="3 4">In the N-terminal section; belongs to the HFCD (homo-oligomeric flavin containing Cys decarboxylase) superfamily.</text>
</comment>
<feature type="region of interest" description="Phosphopantothenate--cysteine ligase" evidence="3">
    <location>
        <begin position="204"/>
        <end position="416"/>
    </location>
</feature>
<dbReference type="EC" id="4.1.1.36" evidence="3"/>
<comment type="catalytic activity">
    <reaction evidence="3 4">
        <text>N-[(R)-4-phosphopantothenoyl]-L-cysteine + H(+) = (R)-4'-phosphopantetheine + CO2</text>
        <dbReference type="Rhea" id="RHEA:16793"/>
        <dbReference type="ChEBI" id="CHEBI:15378"/>
        <dbReference type="ChEBI" id="CHEBI:16526"/>
        <dbReference type="ChEBI" id="CHEBI:59458"/>
        <dbReference type="ChEBI" id="CHEBI:61723"/>
        <dbReference type="EC" id="4.1.1.36"/>
    </reaction>
</comment>
<keyword evidence="3 4" id="KW-0288">FMN</keyword>
<dbReference type="PANTHER" id="PTHR14359">
    <property type="entry name" value="HOMO-OLIGOMERIC FLAVIN CONTAINING CYS DECARBOXYLASE FAMILY"/>
    <property type="match status" value="1"/>
</dbReference>
<organism evidence="7 8">
    <name type="scientific">Holdemania filiformis DSM 12042</name>
    <dbReference type="NCBI Taxonomy" id="545696"/>
    <lineage>
        <taxon>Bacteria</taxon>
        <taxon>Bacillati</taxon>
        <taxon>Bacillota</taxon>
        <taxon>Erysipelotrichia</taxon>
        <taxon>Erysipelotrichales</taxon>
        <taxon>Erysipelotrichaceae</taxon>
        <taxon>Holdemania</taxon>
    </lineage>
</organism>
<dbReference type="GO" id="GO:0015941">
    <property type="term" value="P:pantothenate catabolic process"/>
    <property type="evidence" value="ECO:0007669"/>
    <property type="project" value="InterPro"/>
</dbReference>
<dbReference type="GO" id="GO:0004633">
    <property type="term" value="F:phosphopantothenoylcysteine decarboxylase activity"/>
    <property type="evidence" value="ECO:0007669"/>
    <property type="project" value="UniProtKB-UniRule"/>
</dbReference>
<dbReference type="InterPro" id="IPR035929">
    <property type="entry name" value="CoaB-like_sf"/>
</dbReference>
<sequence length="416" mass="45141">MSENIEKTVFDGREEPMKKTVILGVTGGIAAYKAAQLTSDLKKMDLDVHVIMTRNATEFVSPLTFETLSGHRVSVDTFDRNFEYHVQHVSLAKQADVFVIAPATANVIAKLAHGLADDMLTTTFLACSCTKIICPAMNTGMLENPATQENLRLLKAHGMRIVEADSGLLACGDVGKGRLAPLAVIEDEIEQALIKEKPLAGLKVLVTAGPTREALDPVRYLTNHSSGKMGYAIAKAARNWGAKVTLVHGPTALPALRGVEDQPVTSAQSMAEAVFSRASESDLIIKAAAVADYTPVETASEKIKKTDGEFQLTLKRTQDILKAVGERKRDDQVLCGFAMETEQLLARARTKLASKHADLIVANDLRESGAGFGIDTNRVTVITASGEETLPLMRKEDLAYELLERCLAILKEKREK</sequence>
<dbReference type="InterPro" id="IPR005252">
    <property type="entry name" value="CoaBC"/>
</dbReference>
<dbReference type="Proteomes" id="UP000005950">
    <property type="component" value="Unassembled WGS sequence"/>
</dbReference>
<reference evidence="7 8" key="1">
    <citation type="submission" date="2008-12" db="EMBL/GenBank/DDBJ databases">
        <authorList>
            <person name="Fulton L."/>
            <person name="Clifton S."/>
            <person name="Fulton B."/>
            <person name="Xu J."/>
            <person name="Minx P."/>
            <person name="Pepin K.H."/>
            <person name="Johnson M."/>
            <person name="Bhonagiri V."/>
            <person name="Nash W.E."/>
            <person name="Mardis E.R."/>
            <person name="Wilson R.K."/>
        </authorList>
    </citation>
    <scope>NUCLEOTIDE SEQUENCE [LARGE SCALE GENOMIC DNA]</scope>
    <source>
        <strain evidence="7 8">DSM 12042</strain>
    </source>
</reference>
<evidence type="ECO:0000256" key="3">
    <source>
        <dbReference type="HAMAP-Rule" id="MF_02225"/>
    </source>
</evidence>
<comment type="function">
    <text evidence="4">Catalyzes two steps in the biosynthesis of coenzyme A. In the first step cysteine is conjugated to 4'-phosphopantothenate to form 4-phosphopantothenoylcysteine, in the latter compound is decarboxylated to form 4'-phosphopantotheine.</text>
</comment>